<dbReference type="Gene3D" id="3.40.50.300">
    <property type="entry name" value="P-loop containing nucleotide triphosphate hydrolases"/>
    <property type="match status" value="2"/>
</dbReference>
<dbReference type="RefSeq" id="WP_121036825.1">
    <property type="nucleotide sequence ID" value="NZ_RCDC01000004.1"/>
</dbReference>
<keyword evidence="4 6" id="KW-0067">ATP-binding</keyword>
<dbReference type="PANTHER" id="PTHR11070:SF2">
    <property type="entry name" value="ATP-DEPENDENT DNA HELICASE SRS2"/>
    <property type="match status" value="1"/>
</dbReference>
<dbReference type="GO" id="GO:0043138">
    <property type="term" value="F:3'-5' DNA helicase activity"/>
    <property type="evidence" value="ECO:0007669"/>
    <property type="project" value="TreeGrafter"/>
</dbReference>
<dbReference type="GO" id="GO:0003677">
    <property type="term" value="F:DNA binding"/>
    <property type="evidence" value="ECO:0007669"/>
    <property type="project" value="InterPro"/>
</dbReference>
<evidence type="ECO:0000256" key="6">
    <source>
        <dbReference type="PROSITE-ProRule" id="PRU00560"/>
    </source>
</evidence>
<keyword evidence="3 6" id="KW-0347">Helicase</keyword>
<dbReference type="AlphaFoldDB" id="A0A498CPU3"/>
<evidence type="ECO:0000313" key="8">
    <source>
        <dbReference type="EMBL" id="RLK55915.1"/>
    </source>
</evidence>
<evidence type="ECO:0000256" key="3">
    <source>
        <dbReference type="ARBA" id="ARBA00022806"/>
    </source>
</evidence>
<evidence type="ECO:0000256" key="1">
    <source>
        <dbReference type="ARBA" id="ARBA00022741"/>
    </source>
</evidence>
<evidence type="ECO:0000256" key="5">
    <source>
        <dbReference type="ARBA" id="ARBA00034923"/>
    </source>
</evidence>
<evidence type="ECO:0000256" key="4">
    <source>
        <dbReference type="ARBA" id="ARBA00022840"/>
    </source>
</evidence>
<evidence type="ECO:0000259" key="7">
    <source>
        <dbReference type="PROSITE" id="PS51198"/>
    </source>
</evidence>
<feature type="binding site" evidence="6">
    <location>
        <begin position="37"/>
        <end position="44"/>
    </location>
    <ligand>
        <name>ATP</name>
        <dbReference type="ChEBI" id="CHEBI:30616"/>
    </ligand>
</feature>
<dbReference type="GO" id="GO:0005524">
    <property type="term" value="F:ATP binding"/>
    <property type="evidence" value="ECO:0007669"/>
    <property type="project" value="UniProtKB-UniRule"/>
</dbReference>
<dbReference type="OrthoDB" id="384988at2"/>
<keyword evidence="2 6" id="KW-0378">Hydrolase</keyword>
<organism evidence="8 9">
    <name type="scientific">Stenotrophomonas rhizophila</name>
    <dbReference type="NCBI Taxonomy" id="216778"/>
    <lineage>
        <taxon>Bacteria</taxon>
        <taxon>Pseudomonadati</taxon>
        <taxon>Pseudomonadota</taxon>
        <taxon>Gammaproteobacteria</taxon>
        <taxon>Lysobacterales</taxon>
        <taxon>Lysobacteraceae</taxon>
        <taxon>Stenotrophomonas</taxon>
    </lineage>
</organism>
<reference evidence="8 9" key="1">
    <citation type="submission" date="2018-10" db="EMBL/GenBank/DDBJ databases">
        <title>Comparative analysis of microorganisms from saline springs in Andes Mountain Range, Colombia.</title>
        <authorList>
            <person name="Rubin E."/>
        </authorList>
    </citation>
    <scope>NUCLEOTIDE SEQUENCE [LARGE SCALE GENOMIC DNA]</scope>
    <source>
        <strain evidence="8 9">USBA GBX 843</strain>
    </source>
</reference>
<dbReference type="InterPro" id="IPR000212">
    <property type="entry name" value="DNA_helicase_UvrD/REP"/>
</dbReference>
<gene>
    <name evidence="8" type="ORF">BCL79_0287</name>
</gene>
<accession>A0A498CPU3</accession>
<evidence type="ECO:0000256" key="2">
    <source>
        <dbReference type="ARBA" id="ARBA00022801"/>
    </source>
</evidence>
<keyword evidence="1 6" id="KW-0547">Nucleotide-binding</keyword>
<feature type="domain" description="UvrD-like helicase ATP-binding" evidence="7">
    <location>
        <begin position="16"/>
        <end position="288"/>
    </location>
</feature>
<dbReference type="EMBL" id="RCDC01000004">
    <property type="protein sequence ID" value="RLK55915.1"/>
    <property type="molecule type" value="Genomic_DNA"/>
</dbReference>
<proteinExistence type="predicted"/>
<dbReference type="PANTHER" id="PTHR11070">
    <property type="entry name" value="UVRD / RECB / PCRA DNA HELICASE FAMILY MEMBER"/>
    <property type="match status" value="1"/>
</dbReference>
<dbReference type="GO" id="GO:0000725">
    <property type="term" value="P:recombinational repair"/>
    <property type="evidence" value="ECO:0007669"/>
    <property type="project" value="TreeGrafter"/>
</dbReference>
<comment type="caution">
    <text evidence="8">The sequence shown here is derived from an EMBL/GenBank/DDBJ whole genome shotgun (WGS) entry which is preliminary data.</text>
</comment>
<sequence length="615" mass="67915">MTIEAAAVPNDELDRHVDEEIKHCLDPQAPRSFFLFAGAGSGKTRSLVGALDYLRDTAGARLRVRGQKVAVVTYTKAARDEIIRRTQFDPIIAVSTIHSFAWTLIEGFNHDIREWLRVSLKADIEDLQAKEAKGRAGTKASAERIADIASKTRRLARLDTTKTFVYSPDGDNRGRDSLNHAEVLHLAGDFLKSKPVLRHILRDGYPYILVDESQDTNRHIVEALFTFQAAHKDEVVVGLFGDMMQRIYGDGQPGLGENLPDDWATPTKRLNFRCPRRVIELINKIRESTDQQTQIPRSAAIDGHVRMFVLPSEGIDKVAAEKAICAHMAAITADQEWLDEDAVKVLILEHRMAALRMGFDDLLAALYPVTQFRTSLLDGALPAVNFFSNLILPLWDAKDDKFGTARIMRAASPLLSPSALKHAPDQFEQLARAQAAVDALIALLDGNPSVTFGEILHNVAKTGLFPIPDTLNVALAAAAAEAGDAEDEQERSDRDKAIAEFLAIPFLQVRAYAKYVSGKARFDTHQGVKGLEFPRVMVVMDDHEARGFLFKYEKLFGGGADDGQTASTRRLLYVTCSRAERSLALVAYAANPARIGDQLLTTGWLKPEEVSIGLP</sequence>
<dbReference type="InterPro" id="IPR014016">
    <property type="entry name" value="UvrD-like_ATP-bd"/>
</dbReference>
<evidence type="ECO:0000313" key="9">
    <source>
        <dbReference type="Proteomes" id="UP000274786"/>
    </source>
</evidence>
<protein>
    <recommendedName>
        <fullName evidence="5">DNA 3'-5' helicase II</fullName>
    </recommendedName>
</protein>
<name>A0A498CPU3_9GAMM</name>
<dbReference type="PROSITE" id="PS51198">
    <property type="entry name" value="UVRD_HELICASE_ATP_BIND"/>
    <property type="match status" value="1"/>
</dbReference>
<dbReference type="Proteomes" id="UP000274786">
    <property type="component" value="Unassembled WGS sequence"/>
</dbReference>
<dbReference type="GO" id="GO:0016787">
    <property type="term" value="F:hydrolase activity"/>
    <property type="evidence" value="ECO:0007669"/>
    <property type="project" value="UniProtKB-UniRule"/>
</dbReference>
<dbReference type="Pfam" id="PF00580">
    <property type="entry name" value="UvrD-helicase"/>
    <property type="match status" value="1"/>
</dbReference>
<dbReference type="SUPFAM" id="SSF52540">
    <property type="entry name" value="P-loop containing nucleoside triphosphate hydrolases"/>
    <property type="match status" value="1"/>
</dbReference>
<dbReference type="InterPro" id="IPR027417">
    <property type="entry name" value="P-loop_NTPase"/>
</dbReference>